<dbReference type="InterPro" id="IPR036397">
    <property type="entry name" value="RNaseH_sf"/>
</dbReference>
<feature type="compositionally biased region" description="Pro residues" evidence="5">
    <location>
        <begin position="585"/>
        <end position="599"/>
    </location>
</feature>
<comment type="caution">
    <text evidence="7">The sequence shown here is derived from an EMBL/GenBank/DDBJ whole genome shotgun (WGS) entry which is preliminary data.</text>
</comment>
<dbReference type="InterPro" id="IPR012337">
    <property type="entry name" value="RNaseH-like_sf"/>
</dbReference>
<dbReference type="Pfam" id="PF00665">
    <property type="entry name" value="rve"/>
    <property type="match status" value="1"/>
</dbReference>
<evidence type="ECO:0000313" key="7">
    <source>
        <dbReference type="EMBL" id="KAK9911087.1"/>
    </source>
</evidence>
<evidence type="ECO:0000256" key="3">
    <source>
        <dbReference type="ARBA" id="ARBA00022750"/>
    </source>
</evidence>
<evidence type="ECO:0000256" key="4">
    <source>
        <dbReference type="ARBA" id="ARBA00022801"/>
    </source>
</evidence>
<dbReference type="EMBL" id="JBEDUW010000007">
    <property type="protein sequence ID" value="KAK9911087.1"/>
    <property type="molecule type" value="Genomic_DNA"/>
</dbReference>
<organism evidence="7 8">
    <name type="scientific">Rubus argutus</name>
    <name type="common">Southern blackberry</name>
    <dbReference type="NCBI Taxonomy" id="59490"/>
    <lineage>
        <taxon>Eukaryota</taxon>
        <taxon>Viridiplantae</taxon>
        <taxon>Streptophyta</taxon>
        <taxon>Embryophyta</taxon>
        <taxon>Tracheophyta</taxon>
        <taxon>Spermatophyta</taxon>
        <taxon>Magnoliopsida</taxon>
        <taxon>eudicotyledons</taxon>
        <taxon>Gunneridae</taxon>
        <taxon>Pentapetalae</taxon>
        <taxon>rosids</taxon>
        <taxon>fabids</taxon>
        <taxon>Rosales</taxon>
        <taxon>Rosaceae</taxon>
        <taxon>Rosoideae</taxon>
        <taxon>Rosoideae incertae sedis</taxon>
        <taxon>Rubus</taxon>
    </lineage>
</organism>
<keyword evidence="4" id="KW-0378">Hydrolase</keyword>
<keyword evidence="8" id="KW-1185">Reference proteome</keyword>
<dbReference type="InterPro" id="IPR025724">
    <property type="entry name" value="GAG-pre-integrase_dom"/>
</dbReference>
<dbReference type="AlphaFoldDB" id="A0AAW1VSP8"/>
<keyword evidence="2" id="KW-0479">Metal-binding</keyword>
<dbReference type="GO" id="GO:0015074">
    <property type="term" value="P:DNA integration"/>
    <property type="evidence" value="ECO:0007669"/>
    <property type="project" value="InterPro"/>
</dbReference>
<dbReference type="SUPFAM" id="SSF53098">
    <property type="entry name" value="Ribonuclease H-like"/>
    <property type="match status" value="1"/>
</dbReference>
<dbReference type="PROSITE" id="PS50994">
    <property type="entry name" value="INTEGRASE"/>
    <property type="match status" value="1"/>
</dbReference>
<dbReference type="GO" id="GO:0006508">
    <property type="term" value="P:proteolysis"/>
    <property type="evidence" value="ECO:0007669"/>
    <property type="project" value="UniProtKB-KW"/>
</dbReference>
<dbReference type="InterPro" id="IPR043502">
    <property type="entry name" value="DNA/RNA_pol_sf"/>
</dbReference>
<dbReference type="GO" id="GO:0046872">
    <property type="term" value="F:metal ion binding"/>
    <property type="evidence" value="ECO:0007669"/>
    <property type="project" value="UniProtKB-KW"/>
</dbReference>
<dbReference type="Pfam" id="PF13976">
    <property type="entry name" value="gag_pre-integrs"/>
    <property type="match status" value="1"/>
</dbReference>
<accession>A0AAW1VSP8</accession>
<gene>
    <name evidence="7" type="ORF">M0R45_035010</name>
</gene>
<evidence type="ECO:0000259" key="6">
    <source>
        <dbReference type="PROSITE" id="PS50994"/>
    </source>
</evidence>
<sequence length="1161" mass="130728">MEEKSVEKSFVTATIFNGGLNSNHHFSSMEINRQEDKFSVKHLGSLTSLWNDFAGFLSKKQIHIEGNETDMHGSESHSAILKEFAGFLAETGCVSHEDASGTLKSLSTALKVCTLDDYWIIDSGATDHMTNKLTTLHDFEEMPCPSTVSVANGKGVPVLGKGKIKLLSNLVESMALYVPSFPFQLLSVGKITYTLKCLVIFSPTNVIFQDLITKKTIGEGFLLNGLYYLSKNSFACKIFQATLGVVQDHNLWHQRLAHPSEKVLSSLFPNLCKEDNQCQICHLSKSSRLPFSSSLSRASKPFEIVHSDIWGPVLESYDGFKYFVTFVDDFTRITWLYLLKFKSDVVNVFKDFHKLVHTQFSSSIHILRSDNGSEYMSNNMSQYLSTQGILHQTSCVGTPQQNGVAERKNRDLLEKTRALMFQMNVPKRFWSHGVLTATYIINRLPSSVLAFKSPLEVLKGRKIDLSHLKVFGCICFVHVQAHQRDKLDPRAEKCIFLGYSSTQKGYKCYNTSTRKLIVSRDVRFDESTPYFPGKSDGYSQGESLLDLFPRPSVSIDEDCSQPFNSTAPVSEIPTVPDPAENQAVPPDPVVEPPSPPPVLPRRNPTRERGPPLKLKDYVTYTARYPMTAFISYKKFSSAHSAFLSAIDNNHEPQSFEEANNHDEWKQAMVDELCALDENKTWSVVRLPKGKKAVGSRWIYKTKFHSDGTVERHKARLVARGFTQTYGVDYKETFAPVARMSTVRVLLSVAMNHAWPLYQMDVKNAFLHGDLEEEVYMKLPPGHPQSQDPNMVCKLHKAIYGLKQSPRAWYAKLSSVLEEVGFHRSNADSSLFVRIGSTSKLVVLIYVDDLIVTGDNVEEINILKQSLQRKFAIKDLGPLKYFLGIEMATSHKGLFLNQRKYVLDLLKDANMWDCKPATSPLDSKFHLDVSSDPLLEVSSYQRLVGKLIYLTITRPDITYAVSIVSQFMHSPTMAHLHIVKRILRYLKGSVGRGILMKNNGNTEIMGYTDADWAGNTLDRKSTTGFCTFVGGNLVTWRSKKQTVVARSSAEAEYRAMASTSCELIWLKGLLSNLGFPSNQPMSLFCDNQAAMHIASNPVFHERTKHIEVDCHYVRAQVQSKVIDTHYTRSHDQLADIFTKYLPTAQFHRILGKLGSMNPLDPA</sequence>
<dbReference type="GO" id="GO:0004190">
    <property type="term" value="F:aspartic-type endopeptidase activity"/>
    <property type="evidence" value="ECO:0007669"/>
    <property type="project" value="UniProtKB-KW"/>
</dbReference>
<keyword evidence="1" id="KW-0645">Protease</keyword>
<keyword evidence="3" id="KW-0064">Aspartyl protease</keyword>
<dbReference type="PANTHER" id="PTHR42648">
    <property type="entry name" value="TRANSPOSASE, PUTATIVE-RELATED"/>
    <property type="match status" value="1"/>
</dbReference>
<dbReference type="InterPro" id="IPR013103">
    <property type="entry name" value="RVT_2"/>
</dbReference>
<dbReference type="InterPro" id="IPR039537">
    <property type="entry name" value="Retrotran_Ty1/copia-like"/>
</dbReference>
<feature type="region of interest" description="Disordered" evidence="5">
    <location>
        <begin position="565"/>
        <end position="612"/>
    </location>
</feature>
<evidence type="ECO:0000256" key="1">
    <source>
        <dbReference type="ARBA" id="ARBA00022670"/>
    </source>
</evidence>
<evidence type="ECO:0000256" key="5">
    <source>
        <dbReference type="SAM" id="MobiDB-lite"/>
    </source>
</evidence>
<dbReference type="InterPro" id="IPR001584">
    <property type="entry name" value="Integrase_cat-core"/>
</dbReference>
<dbReference type="Proteomes" id="UP001457282">
    <property type="component" value="Unassembled WGS sequence"/>
</dbReference>
<dbReference type="GO" id="GO:0003676">
    <property type="term" value="F:nucleic acid binding"/>
    <property type="evidence" value="ECO:0007669"/>
    <property type="project" value="InterPro"/>
</dbReference>
<reference evidence="7 8" key="1">
    <citation type="journal article" date="2023" name="G3 (Bethesda)">
        <title>A chromosome-length genome assembly and annotation of blackberry (Rubus argutus, cv. 'Hillquist').</title>
        <authorList>
            <person name="Bruna T."/>
            <person name="Aryal R."/>
            <person name="Dudchenko O."/>
            <person name="Sargent D.J."/>
            <person name="Mead D."/>
            <person name="Buti M."/>
            <person name="Cavallini A."/>
            <person name="Hytonen T."/>
            <person name="Andres J."/>
            <person name="Pham M."/>
            <person name="Weisz D."/>
            <person name="Mascagni F."/>
            <person name="Usai G."/>
            <person name="Natali L."/>
            <person name="Bassil N."/>
            <person name="Fernandez G.E."/>
            <person name="Lomsadze A."/>
            <person name="Armour M."/>
            <person name="Olukolu B."/>
            <person name="Poorten T."/>
            <person name="Britton C."/>
            <person name="Davik J."/>
            <person name="Ashrafi H."/>
            <person name="Aiden E.L."/>
            <person name="Borodovsky M."/>
            <person name="Worthington M."/>
        </authorList>
    </citation>
    <scope>NUCLEOTIDE SEQUENCE [LARGE SCALE GENOMIC DNA]</scope>
    <source>
        <strain evidence="7">PI 553951</strain>
    </source>
</reference>
<evidence type="ECO:0000256" key="2">
    <source>
        <dbReference type="ARBA" id="ARBA00022723"/>
    </source>
</evidence>
<dbReference type="Pfam" id="PF25597">
    <property type="entry name" value="SH3_retrovirus"/>
    <property type="match status" value="1"/>
</dbReference>
<feature type="domain" description="Integrase catalytic" evidence="6">
    <location>
        <begin position="297"/>
        <end position="462"/>
    </location>
</feature>
<dbReference type="CDD" id="cd09272">
    <property type="entry name" value="RNase_HI_RT_Ty1"/>
    <property type="match status" value="1"/>
</dbReference>
<protein>
    <recommendedName>
        <fullName evidence="6">Integrase catalytic domain-containing protein</fullName>
    </recommendedName>
</protein>
<dbReference type="PANTHER" id="PTHR42648:SF22">
    <property type="entry name" value="REVERSE TRANSCRIPTASE TY1_COPIA-TYPE DOMAIN-CONTAINING PROTEIN"/>
    <property type="match status" value="1"/>
</dbReference>
<dbReference type="SUPFAM" id="SSF56672">
    <property type="entry name" value="DNA/RNA polymerases"/>
    <property type="match status" value="1"/>
</dbReference>
<name>A0AAW1VSP8_RUBAR</name>
<proteinExistence type="predicted"/>
<dbReference type="Pfam" id="PF22936">
    <property type="entry name" value="Pol_BBD"/>
    <property type="match status" value="1"/>
</dbReference>
<dbReference type="InterPro" id="IPR054722">
    <property type="entry name" value="PolX-like_BBD"/>
</dbReference>
<dbReference type="Pfam" id="PF07727">
    <property type="entry name" value="RVT_2"/>
    <property type="match status" value="1"/>
</dbReference>
<evidence type="ECO:0000313" key="8">
    <source>
        <dbReference type="Proteomes" id="UP001457282"/>
    </source>
</evidence>
<dbReference type="InterPro" id="IPR057670">
    <property type="entry name" value="SH3_retrovirus"/>
</dbReference>
<dbReference type="Gene3D" id="3.30.420.10">
    <property type="entry name" value="Ribonuclease H-like superfamily/Ribonuclease H"/>
    <property type="match status" value="1"/>
</dbReference>